<name>A0ACA9QQM3_9GLOM</name>
<dbReference type="EMBL" id="CAJVQC010036806">
    <property type="protein sequence ID" value="CAG8762163.1"/>
    <property type="molecule type" value="Genomic_DNA"/>
</dbReference>
<proteinExistence type="predicted"/>
<reference evidence="1" key="1">
    <citation type="submission" date="2021-06" db="EMBL/GenBank/DDBJ databases">
        <authorList>
            <person name="Kallberg Y."/>
            <person name="Tangrot J."/>
            <person name="Rosling A."/>
        </authorList>
    </citation>
    <scope>NUCLEOTIDE SEQUENCE</scope>
    <source>
        <strain evidence="1">MA461A</strain>
    </source>
</reference>
<feature type="non-terminal residue" evidence="1">
    <location>
        <position position="115"/>
    </location>
</feature>
<evidence type="ECO:0000313" key="1">
    <source>
        <dbReference type="EMBL" id="CAG8762163.1"/>
    </source>
</evidence>
<evidence type="ECO:0000313" key="2">
    <source>
        <dbReference type="Proteomes" id="UP000789920"/>
    </source>
</evidence>
<protein>
    <submittedName>
        <fullName evidence="1">14472_t:CDS:1</fullName>
    </submittedName>
</protein>
<keyword evidence="2" id="KW-1185">Reference proteome</keyword>
<sequence>MSFSSIKIKELQELIDKKKEENKLLLKEKEECEKINHNNQQIIEENEILKEKDFENKILEIRPKLDGVYKVLGIFIKNNSLENEKKYIDESLDNFKIIYNENDSLETKMDLLIEI</sequence>
<accession>A0ACA9QQM3</accession>
<gene>
    <name evidence="1" type="ORF">RPERSI_LOCUS15355</name>
</gene>
<organism evidence="1 2">
    <name type="scientific">Racocetra persica</name>
    <dbReference type="NCBI Taxonomy" id="160502"/>
    <lineage>
        <taxon>Eukaryota</taxon>
        <taxon>Fungi</taxon>
        <taxon>Fungi incertae sedis</taxon>
        <taxon>Mucoromycota</taxon>
        <taxon>Glomeromycotina</taxon>
        <taxon>Glomeromycetes</taxon>
        <taxon>Diversisporales</taxon>
        <taxon>Gigasporaceae</taxon>
        <taxon>Racocetra</taxon>
    </lineage>
</organism>
<comment type="caution">
    <text evidence="1">The sequence shown here is derived from an EMBL/GenBank/DDBJ whole genome shotgun (WGS) entry which is preliminary data.</text>
</comment>
<dbReference type="Proteomes" id="UP000789920">
    <property type="component" value="Unassembled WGS sequence"/>
</dbReference>